<evidence type="ECO:0000256" key="5">
    <source>
        <dbReference type="ARBA" id="ARBA00023022"/>
    </source>
</evidence>
<organism evidence="7">
    <name type="scientific">Hadrurus spadix</name>
    <dbReference type="NCBI Taxonomy" id="141984"/>
    <lineage>
        <taxon>Eukaryota</taxon>
        <taxon>Metazoa</taxon>
        <taxon>Ecdysozoa</taxon>
        <taxon>Arthropoda</taxon>
        <taxon>Chelicerata</taxon>
        <taxon>Arachnida</taxon>
        <taxon>Scorpiones</taxon>
        <taxon>Iurida</taxon>
        <taxon>Iuroidea</taxon>
        <taxon>Hadrurus</taxon>
    </lineage>
</organism>
<comment type="subcellular location">
    <subcellularLocation>
        <location evidence="1">Secreted</location>
    </subcellularLocation>
</comment>
<dbReference type="GO" id="GO:0042742">
    <property type="term" value="P:defense response to bacterium"/>
    <property type="evidence" value="ECO:0007669"/>
    <property type="project" value="UniProtKB-KW"/>
</dbReference>
<keyword evidence="4" id="KW-0929">Antimicrobial</keyword>
<dbReference type="InterPro" id="IPR012526">
    <property type="entry name" value="Antimicrobial_7"/>
</dbReference>
<reference evidence="7" key="1">
    <citation type="submission" date="2016-11" db="EMBL/GenBank/DDBJ databases">
        <title>Venom-gland transcriptomics and venom proteomics of the black-back scorpion (Hadrurus spadix) reveal detectability challenges and an unexplored realm of animal toxin diversity.</title>
        <authorList>
            <person name="Rokyta D.R."/>
            <person name="Ward M.J."/>
        </authorList>
    </citation>
    <scope>NUCLEOTIDE SEQUENCE</scope>
    <source>
        <tissue evidence="7">Venom gland</tissue>
    </source>
</reference>
<feature type="signal peptide" evidence="6">
    <location>
        <begin position="1"/>
        <end position="22"/>
    </location>
</feature>
<proteinExistence type="inferred from homology"/>
<keyword evidence="6" id="KW-0732">Signal</keyword>
<dbReference type="AlphaFoldDB" id="A0A1W7RAZ9"/>
<name>A0A1W7RAZ9_9SCOR</name>
<keyword evidence="5" id="KW-0044">Antibiotic</keyword>
<dbReference type="GO" id="GO:0044179">
    <property type="term" value="P:hemolysis in another organism"/>
    <property type="evidence" value="ECO:0007669"/>
    <property type="project" value="InterPro"/>
</dbReference>
<evidence type="ECO:0000256" key="6">
    <source>
        <dbReference type="SAM" id="SignalP"/>
    </source>
</evidence>
<protein>
    <submittedName>
        <fullName evidence="7">Antimicrobial peptide</fullName>
    </submittedName>
</protein>
<accession>A0A1W7RAZ9</accession>
<evidence type="ECO:0000256" key="4">
    <source>
        <dbReference type="ARBA" id="ARBA00022529"/>
    </source>
</evidence>
<comment type="similarity">
    <text evidence="2">Belongs to the non-disulfide-bridged peptide (NDBP) superfamily. Long chain multifunctional peptide (group 2) family.</text>
</comment>
<dbReference type="GO" id="GO:0005576">
    <property type="term" value="C:extracellular region"/>
    <property type="evidence" value="ECO:0007669"/>
    <property type="project" value="UniProtKB-SubCell"/>
</dbReference>
<keyword evidence="3" id="KW-0964">Secreted</keyword>
<feature type="chain" id="PRO_5012099991" evidence="6">
    <location>
        <begin position="23"/>
        <end position="78"/>
    </location>
</feature>
<evidence type="ECO:0000313" key="7">
    <source>
        <dbReference type="EMBL" id="JAV48320.1"/>
    </source>
</evidence>
<evidence type="ECO:0000256" key="2">
    <source>
        <dbReference type="ARBA" id="ARBA00007654"/>
    </source>
</evidence>
<dbReference type="Pfam" id="PF08102">
    <property type="entry name" value="Antimicrobial_7"/>
    <property type="match status" value="1"/>
</dbReference>
<dbReference type="EMBL" id="GFAH01000069">
    <property type="protein sequence ID" value="JAV48320.1"/>
    <property type="molecule type" value="Transcribed_RNA"/>
</dbReference>
<evidence type="ECO:0000256" key="3">
    <source>
        <dbReference type="ARBA" id="ARBA00022525"/>
    </source>
</evidence>
<sequence>MNAKVFLVVFMIALFVTEKAEAGILDTIKSIASKVWNSKTVQDLKRKGVNWIASKLGVSPQVAASMTLDEIMDALENY</sequence>
<evidence type="ECO:0000256" key="1">
    <source>
        <dbReference type="ARBA" id="ARBA00004613"/>
    </source>
</evidence>